<dbReference type="PANTHER" id="PTHR21281">
    <property type="entry name" value="CYTOCHROME B5 DOMAIN-CONTAINING PROTEIN 1"/>
    <property type="match status" value="1"/>
</dbReference>
<dbReference type="Proteomes" id="UP000466442">
    <property type="component" value="Unassembled WGS sequence"/>
</dbReference>
<evidence type="ECO:0000256" key="6">
    <source>
        <dbReference type="ARBA" id="ARBA00023212"/>
    </source>
</evidence>
<dbReference type="GO" id="GO:0046872">
    <property type="term" value="F:metal ion binding"/>
    <property type="evidence" value="ECO:0007669"/>
    <property type="project" value="UniProtKB-KW"/>
</dbReference>
<keyword evidence="13" id="KW-1185">Reference proteome</keyword>
<comment type="function">
    <text evidence="10">Radial spoke stalk protein that binds heme under oxidizing conditions. Required for the coordinated beating of multiple cilia maybe by functioning in a redox signaling pathway.</text>
</comment>
<reference evidence="12" key="1">
    <citation type="journal article" date="2021" name="Mol. Ecol. Resour.">
        <title>Apolygus lucorum genome provides insights into omnivorousness and mesophyll feeding.</title>
        <authorList>
            <person name="Liu Y."/>
            <person name="Liu H."/>
            <person name="Wang H."/>
            <person name="Huang T."/>
            <person name="Liu B."/>
            <person name="Yang B."/>
            <person name="Yin L."/>
            <person name="Li B."/>
            <person name="Zhang Y."/>
            <person name="Zhang S."/>
            <person name="Jiang F."/>
            <person name="Zhang X."/>
            <person name="Ren Y."/>
            <person name="Wang B."/>
            <person name="Wang S."/>
            <person name="Lu Y."/>
            <person name="Wu K."/>
            <person name="Fan W."/>
            <person name="Wang G."/>
        </authorList>
    </citation>
    <scope>NUCLEOTIDE SEQUENCE</scope>
    <source>
        <strain evidence="12">12Hb</strain>
    </source>
</reference>
<keyword evidence="7" id="KW-0966">Cell projection</keyword>
<evidence type="ECO:0000256" key="5">
    <source>
        <dbReference type="ARBA" id="ARBA00023004"/>
    </source>
</evidence>
<keyword evidence="4" id="KW-0479">Metal-binding</keyword>
<comment type="similarity">
    <text evidence="8">Belongs to the cytochrome b5 family.</text>
</comment>
<evidence type="ECO:0000259" key="11">
    <source>
        <dbReference type="PROSITE" id="PS50255"/>
    </source>
</evidence>
<sequence length="276" mass="31998">MNTLEGEEGPTGCQGPINEDTKIPPDYIKGNADECIRATLPLKRDDIRPMVNPKWSTTYIKPSEVVVHNKPWDCWVSMMGIVKDLTLLVEQYMGSLLIKPILAHAGKDISCWFDSQGELQTCIHPVTGVRVPYLPFGFVPHVNTDNMPHVNWEVPVTTPWWKDDTYNVARLTANVRPVRIMNVSTRSEILLHVCEEETIKQIQERYMVYNSNAESYTWKFQGVKLDMNKTLTENNIFDFRERYRFVGLPDDTYVPSLMLYYNDDFKFILQSGNYYL</sequence>
<evidence type="ECO:0000256" key="3">
    <source>
        <dbReference type="ARBA" id="ARBA00022617"/>
    </source>
</evidence>
<evidence type="ECO:0000256" key="4">
    <source>
        <dbReference type="ARBA" id="ARBA00022723"/>
    </source>
</evidence>
<proteinExistence type="inferred from homology"/>
<keyword evidence="5" id="KW-0408">Iron</keyword>
<evidence type="ECO:0000256" key="1">
    <source>
        <dbReference type="ARBA" id="ARBA00004430"/>
    </source>
</evidence>
<dbReference type="InterPro" id="IPR001199">
    <property type="entry name" value="Cyt_B5-like_heme/steroid-bd"/>
</dbReference>
<keyword evidence="3" id="KW-0349">Heme</keyword>
<keyword evidence="2" id="KW-0963">Cytoplasm</keyword>
<evidence type="ECO:0000256" key="2">
    <source>
        <dbReference type="ARBA" id="ARBA00022490"/>
    </source>
</evidence>
<organism evidence="12 13">
    <name type="scientific">Apolygus lucorum</name>
    <name type="common">Small green plant bug</name>
    <name type="synonym">Lygocoris lucorum</name>
    <dbReference type="NCBI Taxonomy" id="248454"/>
    <lineage>
        <taxon>Eukaryota</taxon>
        <taxon>Metazoa</taxon>
        <taxon>Ecdysozoa</taxon>
        <taxon>Arthropoda</taxon>
        <taxon>Hexapoda</taxon>
        <taxon>Insecta</taxon>
        <taxon>Pterygota</taxon>
        <taxon>Neoptera</taxon>
        <taxon>Paraneoptera</taxon>
        <taxon>Hemiptera</taxon>
        <taxon>Heteroptera</taxon>
        <taxon>Panheteroptera</taxon>
        <taxon>Cimicomorpha</taxon>
        <taxon>Miridae</taxon>
        <taxon>Mirini</taxon>
        <taxon>Apolygus</taxon>
    </lineage>
</organism>
<evidence type="ECO:0000256" key="10">
    <source>
        <dbReference type="ARBA" id="ARBA00046139"/>
    </source>
</evidence>
<evidence type="ECO:0000313" key="13">
    <source>
        <dbReference type="Proteomes" id="UP000466442"/>
    </source>
</evidence>
<keyword evidence="6" id="KW-0206">Cytoskeleton</keyword>
<protein>
    <recommendedName>
        <fullName evidence="9">Cytochrome b5 domain-containing protein 1</fullName>
    </recommendedName>
</protein>
<accession>A0A6A4JSG2</accession>
<name>A0A6A4JSG2_APOLU</name>
<dbReference type="SUPFAM" id="SSF55856">
    <property type="entry name" value="Cytochrome b5-like heme/steroid binding domain"/>
    <property type="match status" value="1"/>
</dbReference>
<evidence type="ECO:0000256" key="7">
    <source>
        <dbReference type="ARBA" id="ARBA00023273"/>
    </source>
</evidence>
<dbReference type="EMBL" id="WIXP02000003">
    <property type="protein sequence ID" value="KAF6214012.1"/>
    <property type="molecule type" value="Genomic_DNA"/>
</dbReference>
<dbReference type="OrthoDB" id="260091at2759"/>
<dbReference type="Gene3D" id="3.10.120.10">
    <property type="entry name" value="Cytochrome b5-like heme/steroid binding domain"/>
    <property type="match status" value="1"/>
</dbReference>
<dbReference type="AlphaFoldDB" id="A0A6A4JSG2"/>
<comment type="subcellular location">
    <subcellularLocation>
        <location evidence="1">Cytoplasm</location>
        <location evidence="1">Cytoskeleton</location>
        <location evidence="1">Cilium axoneme</location>
    </subcellularLocation>
</comment>
<evidence type="ECO:0000256" key="8">
    <source>
        <dbReference type="ARBA" id="ARBA00038168"/>
    </source>
</evidence>
<dbReference type="GO" id="GO:0005930">
    <property type="term" value="C:axoneme"/>
    <property type="evidence" value="ECO:0007669"/>
    <property type="project" value="UniProtKB-SubCell"/>
</dbReference>
<dbReference type="InterPro" id="IPR052320">
    <property type="entry name" value="Cytochrome_b5_domain"/>
</dbReference>
<dbReference type="PROSITE" id="PS50255">
    <property type="entry name" value="CYTOCHROME_B5_2"/>
    <property type="match status" value="1"/>
</dbReference>
<evidence type="ECO:0000256" key="9">
    <source>
        <dbReference type="ARBA" id="ARBA00040649"/>
    </source>
</evidence>
<comment type="caution">
    <text evidence="12">The sequence shown here is derived from an EMBL/GenBank/DDBJ whole genome shotgun (WGS) entry which is preliminary data.</text>
</comment>
<dbReference type="InterPro" id="IPR036400">
    <property type="entry name" value="Cyt_B5-like_heme/steroid_sf"/>
</dbReference>
<dbReference type="PANTHER" id="PTHR21281:SF0">
    <property type="entry name" value="CYTOCHROME B5 DOMAIN-CONTAINING PROTEIN 1"/>
    <property type="match status" value="1"/>
</dbReference>
<feature type="domain" description="Cytochrome b5 heme-binding" evidence="11">
    <location>
        <begin position="57"/>
        <end position="125"/>
    </location>
</feature>
<evidence type="ECO:0000313" key="12">
    <source>
        <dbReference type="EMBL" id="KAF6214012.1"/>
    </source>
</evidence>
<gene>
    <name evidence="12" type="ORF">GE061_011741</name>
</gene>